<sequence length="144" mass="15742">MAEDGGNLSGTPDSRGSEGRSSLPRTFIRLNDLSGDVAGGGEERTEVMVEPASPAPDGTSSAGDEESACGEESLPYPTLAPVVFFYMKQSTRPRSWCLKMVCNPYPFKNNKNQFLVTLQVRYLFVLDAAFFELRCSSAYVQVLL</sequence>
<accession>A0A3Q2Y305</accession>
<evidence type="ECO:0000256" key="1">
    <source>
        <dbReference type="SAM" id="MobiDB-lite"/>
    </source>
</evidence>
<organism evidence="2 3">
    <name type="scientific">Hippocampus comes</name>
    <name type="common">Tiger tail seahorse</name>
    <dbReference type="NCBI Taxonomy" id="109280"/>
    <lineage>
        <taxon>Eukaryota</taxon>
        <taxon>Metazoa</taxon>
        <taxon>Chordata</taxon>
        <taxon>Craniata</taxon>
        <taxon>Vertebrata</taxon>
        <taxon>Euteleostomi</taxon>
        <taxon>Actinopterygii</taxon>
        <taxon>Neopterygii</taxon>
        <taxon>Teleostei</taxon>
        <taxon>Neoteleostei</taxon>
        <taxon>Acanthomorphata</taxon>
        <taxon>Syngnathiaria</taxon>
        <taxon>Syngnathiformes</taxon>
        <taxon>Syngnathoidei</taxon>
        <taxon>Syngnathidae</taxon>
        <taxon>Hippocampus</taxon>
    </lineage>
</organism>
<feature type="region of interest" description="Disordered" evidence="1">
    <location>
        <begin position="1"/>
        <end position="73"/>
    </location>
</feature>
<proteinExistence type="predicted"/>
<dbReference type="GeneTree" id="ENSGT00960000186809"/>
<reference evidence="2" key="2">
    <citation type="submission" date="2025-09" db="UniProtKB">
        <authorList>
            <consortium name="Ensembl"/>
        </authorList>
    </citation>
    <scope>IDENTIFICATION</scope>
</reference>
<dbReference type="AlphaFoldDB" id="A0A3Q2Y305"/>
<dbReference type="Ensembl" id="ENSHCOT00000017968.1">
    <property type="protein sequence ID" value="ENSHCOP00000011292.1"/>
    <property type="gene ID" value="ENSHCOG00000014076.1"/>
</dbReference>
<name>A0A3Q2Y305_HIPCM</name>
<dbReference type="Proteomes" id="UP000264820">
    <property type="component" value="Unplaced"/>
</dbReference>
<feature type="compositionally biased region" description="Polar residues" evidence="1">
    <location>
        <begin position="9"/>
        <end position="24"/>
    </location>
</feature>
<reference evidence="2" key="1">
    <citation type="submission" date="2025-08" db="UniProtKB">
        <authorList>
            <consortium name="Ensembl"/>
        </authorList>
    </citation>
    <scope>IDENTIFICATION</scope>
</reference>
<protein>
    <submittedName>
        <fullName evidence="2">Uncharacterized protein</fullName>
    </submittedName>
</protein>
<evidence type="ECO:0000313" key="2">
    <source>
        <dbReference type="Ensembl" id="ENSHCOP00000011292.1"/>
    </source>
</evidence>
<keyword evidence="3" id="KW-1185">Reference proteome</keyword>
<evidence type="ECO:0000313" key="3">
    <source>
        <dbReference type="Proteomes" id="UP000264820"/>
    </source>
</evidence>
<dbReference type="OMA" id="GAECKEP"/>